<organism evidence="4 5">
    <name type="scientific">Macaca mulatta</name>
    <name type="common">Rhesus macaque</name>
    <dbReference type="NCBI Taxonomy" id="9544"/>
    <lineage>
        <taxon>Eukaryota</taxon>
        <taxon>Metazoa</taxon>
        <taxon>Chordata</taxon>
        <taxon>Craniata</taxon>
        <taxon>Vertebrata</taxon>
        <taxon>Euteleostomi</taxon>
        <taxon>Mammalia</taxon>
        <taxon>Eutheria</taxon>
        <taxon>Euarchontoglires</taxon>
        <taxon>Primates</taxon>
        <taxon>Haplorrhini</taxon>
        <taxon>Catarrhini</taxon>
        <taxon>Cercopithecidae</taxon>
        <taxon>Cercopithecinae</taxon>
        <taxon>Macaca</taxon>
    </lineage>
</organism>
<keyword evidence="5" id="KW-1185">Reference proteome</keyword>
<proteinExistence type="predicted"/>
<dbReference type="VGNC" id="VGNC:73105">
    <property type="gene designation" value="GOLGA2"/>
</dbReference>
<accession>F6VV14</accession>
<dbReference type="InterPro" id="IPR043976">
    <property type="entry name" value="GOLGA_cons_dom"/>
</dbReference>
<evidence type="ECO:0000256" key="1">
    <source>
        <dbReference type="ARBA" id="ARBA00023054"/>
    </source>
</evidence>
<dbReference type="AlphaFoldDB" id="F6VV14"/>
<evidence type="ECO:0000259" key="3">
    <source>
        <dbReference type="Pfam" id="PF15070"/>
    </source>
</evidence>
<dbReference type="Bgee" id="ENSMMUG00000057989">
    <property type="expression patterns" value="Expressed in testis and 12 other cell types or tissues"/>
</dbReference>
<evidence type="ECO:0000313" key="4">
    <source>
        <dbReference type="Ensembl" id="ENSMMUP00000019973.4"/>
    </source>
</evidence>
<dbReference type="VEuPathDB" id="HostDB:ENSMMUG00000057989"/>
<gene>
    <name evidence="6" type="primary">GOLGA2</name>
</gene>
<sequence length="242" mass="27140">MRKELESLAGQLQAQVQNSQGLSHLNWEQKETRLLEQNNQNKSALQLEQQVKELQEKLSKLKERVTSDPSKKGWEERLEATSQQNQQLQAQLSLMALPGQGDGGGHLDNEEEEVPRPMLSILEDLESREVAFFNSTGASAQEKQAQLCGQLKEQRVWCQCLTHLVALAQKEPKAVAPAPGTEGESVCGQTHQALQGAMEKLQSGFMDLLKEKADVKERVEKLELRFVHLAGKTDTIRKYITT</sequence>
<dbReference type="InterPro" id="IPR024858">
    <property type="entry name" value="GOLGA"/>
</dbReference>
<dbReference type="STRING" id="9544.ENSMMUP00000019973"/>
<dbReference type="Pfam" id="PF15070">
    <property type="entry name" value="GOLGA2L5"/>
    <property type="match status" value="1"/>
</dbReference>
<dbReference type="PANTHER" id="PTHR10881">
    <property type="entry name" value="GOLGIN SUBFAMILY A MEMBER-RELATED"/>
    <property type="match status" value="1"/>
</dbReference>
<dbReference type="InParanoid" id="F6VV14"/>
<dbReference type="Ensembl" id="ENSMMUT00000021358.4">
    <property type="protein sequence ID" value="ENSMMUP00000019973.4"/>
    <property type="gene ID" value="ENSMMUG00000057989.1"/>
</dbReference>
<reference evidence="4" key="2">
    <citation type="submission" date="2019-01" db="EMBL/GenBank/DDBJ databases">
        <authorList>
            <person name="Graves T."/>
            <person name="Eichler E.E."/>
            <person name="Wilson R.K."/>
        </authorList>
    </citation>
    <scope>NUCLEOTIDE SEQUENCE [LARGE SCALE GENOMIC DNA]</scope>
    <source>
        <strain evidence="4">17573</strain>
    </source>
</reference>
<name>F6VV14_MACMU</name>
<feature type="domain" description="Golgin subfamily A conserved" evidence="3">
    <location>
        <begin position="75"/>
        <end position="241"/>
    </location>
</feature>
<reference evidence="5" key="1">
    <citation type="journal article" date="2007" name="Science">
        <title>Evolutionary and biomedical insights from the rhesus macaque genome.</title>
        <authorList>
            <person name="Gibbs R.A."/>
            <person name="Rogers J."/>
            <person name="Katze M.G."/>
            <person name="Bumgarner R."/>
            <person name="Weinstock G.M."/>
            <person name="Mardis E.R."/>
            <person name="Remington K.A."/>
            <person name="Strausberg R.L."/>
            <person name="Venter J.C."/>
            <person name="Wilson R.K."/>
            <person name="Batzer M.A."/>
            <person name="Bustamante C.D."/>
            <person name="Eichler E.E."/>
            <person name="Hahn M.W."/>
            <person name="Hardison R.C."/>
            <person name="Makova K.D."/>
            <person name="Miller W."/>
            <person name="Milosavljevic A."/>
            <person name="Palermo R.E."/>
            <person name="Siepel A."/>
            <person name="Sikela J.M."/>
            <person name="Attaway T."/>
            <person name="Bell S."/>
            <person name="Bernard K.E."/>
            <person name="Buhay C.J."/>
            <person name="Chandrabose M.N."/>
            <person name="Dao M."/>
            <person name="Davis C."/>
            <person name="Delehaunty K.D."/>
            <person name="Ding Y."/>
            <person name="Dinh H.H."/>
            <person name="Dugan-Rocha S."/>
            <person name="Fulton L.A."/>
            <person name="Gabisi R.A."/>
            <person name="Garner T.T."/>
            <person name="Godfrey J."/>
            <person name="Hawes A.C."/>
            <person name="Hernandez J."/>
            <person name="Hines S."/>
            <person name="Holder M."/>
            <person name="Hume J."/>
            <person name="Jhangiani S.N."/>
            <person name="Joshi V."/>
            <person name="Khan Z.M."/>
            <person name="Kirkness E.F."/>
            <person name="Cree A."/>
            <person name="Fowler R.G."/>
            <person name="Lee S."/>
            <person name="Lewis L.R."/>
            <person name="Li Z."/>
            <person name="Liu Y.-S."/>
            <person name="Moore S.M."/>
            <person name="Muzny D."/>
            <person name="Nazareth L.V."/>
            <person name="Ngo D.N."/>
            <person name="Okwuonu G.O."/>
            <person name="Pai G."/>
            <person name="Parker D."/>
            <person name="Paul H.A."/>
            <person name="Pfannkoch C."/>
            <person name="Pohl C.S."/>
            <person name="Rogers Y.-H.C."/>
            <person name="Ruiz S.J."/>
            <person name="Sabo A."/>
            <person name="Santibanez J."/>
            <person name="Schneider B.W."/>
            <person name="Smith S.M."/>
            <person name="Sodergren E."/>
            <person name="Svatek A.F."/>
            <person name="Utterback T.R."/>
            <person name="Vattathil S."/>
            <person name="Warren W."/>
            <person name="White C.S."/>
            <person name="Chinwalla A.T."/>
            <person name="Feng Y."/>
            <person name="Halpern A.L."/>
            <person name="Hillier L.W."/>
            <person name="Huang X."/>
            <person name="Minx P."/>
            <person name="Nelson J.O."/>
            <person name="Pepin K.H."/>
            <person name="Qin X."/>
            <person name="Sutton G.G."/>
            <person name="Venter E."/>
            <person name="Walenz B.P."/>
            <person name="Wallis J.W."/>
            <person name="Worley K.C."/>
            <person name="Yang S.-P."/>
            <person name="Jones S.M."/>
            <person name="Marra M.A."/>
            <person name="Rocchi M."/>
            <person name="Schein J.E."/>
            <person name="Baertsch R."/>
            <person name="Clarke L."/>
            <person name="Csuros M."/>
            <person name="Glasscock J."/>
            <person name="Harris R.A."/>
            <person name="Havlak P."/>
            <person name="Jackson A.R."/>
            <person name="Jiang H."/>
            <person name="Liu Y."/>
            <person name="Messina D.N."/>
            <person name="Shen Y."/>
            <person name="Song H.X.-Z."/>
            <person name="Wylie T."/>
            <person name="Zhang L."/>
            <person name="Birney E."/>
            <person name="Han K."/>
            <person name="Konkel M.K."/>
            <person name="Lee J."/>
            <person name="Smit A.F.A."/>
            <person name="Ullmer B."/>
            <person name="Wang H."/>
            <person name="Xing J."/>
            <person name="Burhans R."/>
            <person name="Cheng Z."/>
            <person name="Karro J.E."/>
            <person name="Ma J."/>
            <person name="Raney B."/>
            <person name="She X."/>
            <person name="Cox M.J."/>
            <person name="Demuth J.P."/>
            <person name="Dumas L.J."/>
            <person name="Han S.-G."/>
            <person name="Hopkins J."/>
            <person name="Karimpour-Fard A."/>
            <person name="Kim Y.H."/>
            <person name="Pollack J.R."/>
            <person name="Vinar T."/>
            <person name="Addo-Quaye C."/>
            <person name="Degenhardt J."/>
            <person name="Denby A."/>
            <person name="Hubisz M.J."/>
            <person name="Indap A."/>
            <person name="Kosiol C."/>
            <person name="Lahn B.T."/>
            <person name="Lawson H.A."/>
            <person name="Marklein A."/>
            <person name="Nielsen R."/>
            <person name="Vallender E.J."/>
            <person name="Clark A.G."/>
            <person name="Ferguson B."/>
            <person name="Hernandez R.D."/>
            <person name="Hirani K."/>
            <person name="Kehrer-Sawatzki H."/>
            <person name="Kolb J."/>
            <person name="Patil S."/>
            <person name="Pu L.-L."/>
            <person name="Ren Y."/>
            <person name="Smith D.G."/>
            <person name="Wheeler D.A."/>
            <person name="Schenck I."/>
            <person name="Ball E.V."/>
            <person name="Chen R."/>
            <person name="Cooper D.N."/>
            <person name="Giardine B."/>
            <person name="Hsu F."/>
            <person name="Kent W.J."/>
            <person name="Lesk A."/>
            <person name="Nelson D.L."/>
            <person name="O'brien W.E."/>
            <person name="Pruefer K."/>
            <person name="Stenson P.D."/>
            <person name="Wallace J.C."/>
            <person name="Ke H."/>
            <person name="Liu X.-M."/>
            <person name="Wang P."/>
            <person name="Xiang A.P."/>
            <person name="Yang F."/>
            <person name="Barber G.P."/>
            <person name="Haussler D."/>
            <person name="Karolchik D."/>
            <person name="Kern A.D."/>
            <person name="Kuhn R.M."/>
            <person name="Smith K.E."/>
            <person name="Zwieg A.S."/>
        </authorList>
    </citation>
    <scope>NUCLEOTIDE SEQUENCE [LARGE SCALE GENOMIC DNA]</scope>
    <source>
        <strain evidence="5">17573</strain>
    </source>
</reference>
<dbReference type="Proteomes" id="UP000006718">
    <property type="component" value="Chromosome 9"/>
</dbReference>
<evidence type="ECO:0000313" key="6">
    <source>
        <dbReference type="VGNC" id="VGNC:73105"/>
    </source>
</evidence>
<protein>
    <recommendedName>
        <fullName evidence="3">Golgin subfamily A conserved domain-containing protein</fullName>
    </recommendedName>
</protein>
<dbReference type="GO" id="GO:0005794">
    <property type="term" value="C:Golgi apparatus"/>
    <property type="evidence" value="ECO:0007669"/>
    <property type="project" value="InterPro"/>
</dbReference>
<dbReference type="PANTHER" id="PTHR10881:SF46">
    <property type="entry name" value="GOLGIN SUBFAMILY A MEMBER 2"/>
    <property type="match status" value="1"/>
</dbReference>
<dbReference type="HOGENOM" id="CLU_075321_0_0_1"/>
<dbReference type="SMR" id="F6VV14"/>
<dbReference type="OMA" id="CQCLTHL"/>
<feature type="coiled-coil region" evidence="2">
    <location>
        <begin position="37"/>
        <end position="91"/>
    </location>
</feature>
<dbReference type="GeneTree" id="ENSGT00530000062932"/>
<reference evidence="4" key="4">
    <citation type="submission" date="2025-09" db="UniProtKB">
        <authorList>
            <consortium name="Ensembl"/>
        </authorList>
    </citation>
    <scope>IDENTIFICATION</scope>
    <source>
        <strain evidence="4">17573</strain>
    </source>
</reference>
<reference evidence="4" key="3">
    <citation type="submission" date="2025-08" db="UniProtKB">
        <authorList>
            <consortium name="Ensembl"/>
        </authorList>
    </citation>
    <scope>IDENTIFICATION</scope>
    <source>
        <strain evidence="4">17573</strain>
    </source>
</reference>
<evidence type="ECO:0000256" key="2">
    <source>
        <dbReference type="SAM" id="Coils"/>
    </source>
</evidence>
<keyword evidence="1 2" id="KW-0175">Coiled coil</keyword>
<evidence type="ECO:0000313" key="5">
    <source>
        <dbReference type="Proteomes" id="UP000006718"/>
    </source>
</evidence>